<gene>
    <name evidence="2" type="ORF">DIU77_004965</name>
</gene>
<dbReference type="CDD" id="cd08561">
    <property type="entry name" value="GDPD_cytoplasmic_ScUgpQ2_like"/>
    <property type="match status" value="1"/>
</dbReference>
<protein>
    <submittedName>
        <fullName evidence="2">Glycerophosphodiester phosphodiesterase</fullName>
    </submittedName>
</protein>
<organism evidence="2 3">
    <name type="scientific">Thermocrispum agreste</name>
    <dbReference type="NCBI Taxonomy" id="37925"/>
    <lineage>
        <taxon>Bacteria</taxon>
        <taxon>Bacillati</taxon>
        <taxon>Actinomycetota</taxon>
        <taxon>Actinomycetes</taxon>
        <taxon>Pseudonocardiales</taxon>
        <taxon>Pseudonocardiaceae</taxon>
        <taxon>Thermocrispum</taxon>
    </lineage>
</organism>
<sequence>MQHYHRGAPSRHTKSVHSVEHTKIVHPYLSFPNPRAFAHRGWHVGDLAGMENSMSAFRRAVQEGYKYIETDVHATSDGVVVTHHDETLDRTTDGTGPIASMPWSQVRRAKVGGVEPISRLEEVFEELPDAHFNIDVKTDSAAEPVVRAIQRAGATNRVALASFSSRRLARLRKLAGAKLATAMGPRHIATMKFSGRLPSAPVRKFIRGLMAQVPHRFGRFTLVDRGFVRAAHRLGAEVHVWTVNDPAQMRHLLDLGVDGIVTDRPDLLRDVLRERGAWYAQN</sequence>
<proteinExistence type="predicted"/>
<reference evidence="2 3" key="1">
    <citation type="journal article" date="2021" name="BMC Genomics">
        <title>Genome-resolved metagenome and metatranscriptome analyses of thermophilic composting reveal key bacterial players and their metabolic interactions.</title>
        <authorList>
            <person name="Braga L.P.P."/>
            <person name="Pereira R.V."/>
            <person name="Martins L.F."/>
            <person name="Moura L.M.S."/>
            <person name="Sanchez F.B."/>
            <person name="Patane J.S.L."/>
            <person name="da Silva A.M."/>
            <person name="Setubal J.C."/>
        </authorList>
    </citation>
    <scope>NUCLEOTIDE SEQUENCE [LARGE SCALE GENOMIC DNA]</scope>
    <source>
        <strain evidence="2">ZC4RG45</strain>
    </source>
</reference>
<evidence type="ECO:0000313" key="3">
    <source>
        <dbReference type="Proteomes" id="UP000249324"/>
    </source>
</evidence>
<dbReference type="PANTHER" id="PTHR43805:SF1">
    <property type="entry name" value="GP-PDE DOMAIN-CONTAINING PROTEIN"/>
    <property type="match status" value="1"/>
</dbReference>
<name>A0ABD6FBZ6_9PSEU</name>
<dbReference type="PROSITE" id="PS51704">
    <property type="entry name" value="GP_PDE"/>
    <property type="match status" value="1"/>
</dbReference>
<dbReference type="Pfam" id="PF03009">
    <property type="entry name" value="GDPD"/>
    <property type="match status" value="1"/>
</dbReference>
<dbReference type="InterPro" id="IPR030395">
    <property type="entry name" value="GP_PDE_dom"/>
</dbReference>
<evidence type="ECO:0000259" key="1">
    <source>
        <dbReference type="PROSITE" id="PS51704"/>
    </source>
</evidence>
<dbReference type="PROSITE" id="PS50007">
    <property type="entry name" value="PIPLC_X_DOMAIN"/>
    <property type="match status" value="1"/>
</dbReference>
<feature type="domain" description="GP-PDE" evidence="1">
    <location>
        <begin position="34"/>
        <end position="272"/>
    </location>
</feature>
<dbReference type="PANTHER" id="PTHR43805">
    <property type="entry name" value="GLYCEROPHOSPHORYL DIESTER PHOSPHODIESTERASE"/>
    <property type="match status" value="1"/>
</dbReference>
<dbReference type="EMBL" id="QGUI02000037">
    <property type="protein sequence ID" value="MFO7191573.1"/>
    <property type="molecule type" value="Genomic_DNA"/>
</dbReference>
<dbReference type="Proteomes" id="UP000249324">
    <property type="component" value="Unassembled WGS sequence"/>
</dbReference>
<comment type="caution">
    <text evidence="2">The sequence shown here is derived from an EMBL/GenBank/DDBJ whole genome shotgun (WGS) entry which is preliminary data.</text>
</comment>
<dbReference type="AlphaFoldDB" id="A0ABD6FBZ6"/>
<evidence type="ECO:0000313" key="2">
    <source>
        <dbReference type="EMBL" id="MFO7191573.1"/>
    </source>
</evidence>
<dbReference type="SUPFAM" id="SSF51695">
    <property type="entry name" value="PLC-like phosphodiesterases"/>
    <property type="match status" value="1"/>
</dbReference>
<dbReference type="Gene3D" id="3.20.20.190">
    <property type="entry name" value="Phosphatidylinositol (PI) phosphodiesterase"/>
    <property type="match status" value="1"/>
</dbReference>
<dbReference type="InterPro" id="IPR017946">
    <property type="entry name" value="PLC-like_Pdiesterase_TIM-brl"/>
</dbReference>
<accession>A0ABD6FBZ6</accession>